<gene>
    <name evidence="1" type="ORF">MPL3356_270004</name>
</gene>
<evidence type="ECO:0000313" key="1">
    <source>
        <dbReference type="EMBL" id="CDX18198.1"/>
    </source>
</evidence>
<name>A0A090DP10_MESPL</name>
<dbReference type="Proteomes" id="UP000045285">
    <property type="component" value="Unassembled WGS sequence"/>
</dbReference>
<organism evidence="1 2">
    <name type="scientific">Mesorhizobium plurifarium</name>
    <dbReference type="NCBI Taxonomy" id="69974"/>
    <lineage>
        <taxon>Bacteria</taxon>
        <taxon>Pseudomonadati</taxon>
        <taxon>Pseudomonadota</taxon>
        <taxon>Alphaproteobacteria</taxon>
        <taxon>Hyphomicrobiales</taxon>
        <taxon>Phyllobacteriaceae</taxon>
        <taxon>Mesorhizobium</taxon>
    </lineage>
</organism>
<accession>A0A090DP10</accession>
<reference evidence="2" key="1">
    <citation type="submission" date="2014-08" db="EMBL/GenBank/DDBJ databases">
        <authorList>
            <person name="Moulin L."/>
        </authorList>
    </citation>
    <scope>NUCLEOTIDE SEQUENCE [LARGE SCALE GENOMIC DNA]</scope>
</reference>
<proteinExistence type="predicted"/>
<keyword evidence="2" id="KW-1185">Reference proteome</keyword>
<dbReference type="AlphaFoldDB" id="A0A090DP10"/>
<protein>
    <submittedName>
        <fullName evidence="1">Uncharacterized protein</fullName>
    </submittedName>
</protein>
<dbReference type="EMBL" id="CCMZ01000020">
    <property type="protein sequence ID" value="CDX18198.1"/>
    <property type="molecule type" value="Genomic_DNA"/>
</dbReference>
<evidence type="ECO:0000313" key="2">
    <source>
        <dbReference type="Proteomes" id="UP000045285"/>
    </source>
</evidence>
<sequence>MHNAEALASRSRWPYCQFARDLNINPPRALRPIKKLQKHRIAGFRTETGMRLTTMEAEFEKCTIPREFAQTANSQVCRAARHKLSLAPAKSFSYSLGEA</sequence>